<gene>
    <name evidence="10" type="primary">yedZ</name>
    <name evidence="8" type="synonym">msrQ</name>
    <name evidence="10" type="ORF">GLIP_2208</name>
</gene>
<keyword evidence="11" id="KW-1185">Reference proteome</keyword>
<comment type="subcellular location">
    <subcellularLocation>
        <location evidence="8">Cell membrane</location>
        <topology evidence="8">Multi-pass membrane protein</topology>
    </subcellularLocation>
    <subcellularLocation>
        <location evidence="1">Membrane</location>
        <topology evidence="1">Multi-pass membrane protein</topology>
    </subcellularLocation>
</comment>
<name>K6XT49_9ALTE</name>
<dbReference type="Proteomes" id="UP000006334">
    <property type="component" value="Unassembled WGS sequence"/>
</dbReference>
<keyword evidence="8" id="KW-1003">Cell membrane</keyword>
<dbReference type="NCBIfam" id="NF003831">
    <property type="entry name" value="PRK05419.1-2"/>
    <property type="match status" value="1"/>
</dbReference>
<keyword evidence="8" id="KW-0288">FMN</keyword>
<sequence length="207" mass="24335">MKFRLIQQHIFYLKIIIHLSALVPLVWFFYLGFNDQLGADPVKEILHFTGISAFNLLLLSLLVSPVAKHFKQSILIKVRRLLGLYAFVYALAHFLSYILFELQLAWQLLISEIIKRPYITVGFSAFLILTLLACTSTMWAQRKLGRKWQTLHNFVYLAGVLIALHYIWSVKSDILQPAVYWGLLLFLLFFRKEKFRQLVKKYKKRLA</sequence>
<evidence type="ECO:0000256" key="7">
    <source>
        <dbReference type="ARBA" id="ARBA00023136"/>
    </source>
</evidence>
<evidence type="ECO:0000256" key="3">
    <source>
        <dbReference type="ARBA" id="ARBA00022617"/>
    </source>
</evidence>
<keyword evidence="8" id="KW-0285">Flavoprotein</keyword>
<dbReference type="HAMAP" id="MF_01207">
    <property type="entry name" value="MsrQ"/>
    <property type="match status" value="1"/>
</dbReference>
<dbReference type="InterPro" id="IPR022837">
    <property type="entry name" value="MsrQ-like"/>
</dbReference>
<dbReference type="GO" id="GO:0030091">
    <property type="term" value="P:protein repair"/>
    <property type="evidence" value="ECO:0007669"/>
    <property type="project" value="UniProtKB-UniRule"/>
</dbReference>
<feature type="transmembrane region" description="Helical" evidence="8">
    <location>
        <begin position="84"/>
        <end position="106"/>
    </location>
</feature>
<evidence type="ECO:0000259" key="9">
    <source>
        <dbReference type="Pfam" id="PF01794"/>
    </source>
</evidence>
<dbReference type="eggNOG" id="COG2717">
    <property type="taxonomic scope" value="Bacteria"/>
</dbReference>
<dbReference type="GO" id="GO:0009055">
    <property type="term" value="F:electron transfer activity"/>
    <property type="evidence" value="ECO:0007669"/>
    <property type="project" value="UniProtKB-UniRule"/>
</dbReference>
<proteinExistence type="inferred from homology"/>
<keyword evidence="3 8" id="KW-0349">Heme</keyword>
<evidence type="ECO:0000256" key="8">
    <source>
        <dbReference type="HAMAP-Rule" id="MF_01207"/>
    </source>
</evidence>
<dbReference type="InterPro" id="IPR013130">
    <property type="entry name" value="Fe3_Rdtase_TM_dom"/>
</dbReference>
<dbReference type="AlphaFoldDB" id="K6XT49"/>
<feature type="transmembrane region" description="Helical" evidence="8">
    <location>
        <begin position="118"/>
        <end position="139"/>
    </location>
</feature>
<dbReference type="RefSeq" id="WP_008844652.1">
    <property type="nucleotide sequence ID" value="NZ_BAEN01000041.1"/>
</dbReference>
<evidence type="ECO:0000256" key="2">
    <source>
        <dbReference type="ARBA" id="ARBA00022448"/>
    </source>
</evidence>
<dbReference type="PANTHER" id="PTHR36964">
    <property type="entry name" value="PROTEIN-METHIONINE-SULFOXIDE REDUCTASE HEME-BINDING SUBUNIT MSRQ"/>
    <property type="match status" value="1"/>
</dbReference>
<comment type="subunit">
    <text evidence="8">Heterodimer of a catalytic subunit (MsrP) and a heme-binding subunit (MsrQ).</text>
</comment>
<feature type="transmembrane region" description="Helical" evidence="8">
    <location>
        <begin position="151"/>
        <end position="168"/>
    </location>
</feature>
<dbReference type="OrthoDB" id="9788328at2"/>
<comment type="cofactor">
    <cofactor evidence="8">
        <name>FMN</name>
        <dbReference type="ChEBI" id="CHEBI:58210"/>
    </cofactor>
    <text evidence="8">Binds 1 FMN per subunit.</text>
</comment>
<keyword evidence="2 8" id="KW-0813">Transport</keyword>
<reference evidence="10 11" key="1">
    <citation type="journal article" date="2017" name="Antonie Van Leeuwenhoek">
        <title>Rhizobium rhizosphaerae sp. nov., a novel species isolated from rice rhizosphere.</title>
        <authorList>
            <person name="Zhao J.J."/>
            <person name="Zhang J."/>
            <person name="Zhang R.J."/>
            <person name="Zhang C.W."/>
            <person name="Yin H.Q."/>
            <person name="Zhang X.X."/>
        </authorList>
    </citation>
    <scope>NUCLEOTIDE SEQUENCE [LARGE SCALE GENOMIC DNA]</scope>
    <source>
        <strain evidence="10 11">E3</strain>
    </source>
</reference>
<comment type="similarity">
    <text evidence="8">Belongs to the MsrQ family.</text>
</comment>
<comment type="function">
    <text evidence="8">Part of the MsrPQ system that repairs oxidized periplasmic proteins containing methionine sulfoxide residues (Met-O), using respiratory chain electrons. Thus protects these proteins from oxidative-stress damage caused by reactive species of oxygen and chlorine generated by the host defense mechanisms. MsrPQ is essential for the maintenance of envelope integrity under bleach stress, rescuing a wide series of structurally unrelated periplasmic proteins from methionine oxidation. MsrQ provides electrons for reduction to the reductase catalytic subunit MsrP, using the quinone pool of the respiratory chain.</text>
</comment>
<evidence type="ECO:0000313" key="10">
    <source>
        <dbReference type="EMBL" id="GAC14836.1"/>
    </source>
</evidence>
<accession>K6XT49</accession>
<keyword evidence="5 8" id="KW-1133">Transmembrane helix</keyword>
<evidence type="ECO:0000256" key="6">
    <source>
        <dbReference type="ARBA" id="ARBA00023004"/>
    </source>
</evidence>
<dbReference type="GO" id="GO:0005886">
    <property type="term" value="C:plasma membrane"/>
    <property type="evidence" value="ECO:0007669"/>
    <property type="project" value="UniProtKB-SubCell"/>
</dbReference>
<evidence type="ECO:0000256" key="1">
    <source>
        <dbReference type="ARBA" id="ARBA00004141"/>
    </source>
</evidence>
<dbReference type="PANTHER" id="PTHR36964:SF1">
    <property type="entry name" value="PROTEIN-METHIONINE-SULFOXIDE REDUCTASE HEME-BINDING SUBUNIT MSRQ"/>
    <property type="match status" value="1"/>
</dbReference>
<keyword evidence="4 8" id="KW-0812">Transmembrane</keyword>
<dbReference type="Pfam" id="PF01794">
    <property type="entry name" value="Ferric_reduct"/>
    <property type="match status" value="1"/>
</dbReference>
<comment type="cofactor">
    <cofactor evidence="8">
        <name>heme b</name>
        <dbReference type="ChEBI" id="CHEBI:60344"/>
    </cofactor>
    <text evidence="8">Binds 1 heme b (iron(II)-protoporphyrin IX) group per subunit.</text>
</comment>
<evidence type="ECO:0000313" key="11">
    <source>
        <dbReference type="Proteomes" id="UP000006334"/>
    </source>
</evidence>
<feature type="transmembrane region" description="Helical" evidence="8">
    <location>
        <begin position="45"/>
        <end position="63"/>
    </location>
</feature>
<dbReference type="EMBL" id="BAEN01000041">
    <property type="protein sequence ID" value="GAC14836.1"/>
    <property type="molecule type" value="Genomic_DNA"/>
</dbReference>
<dbReference type="GO" id="GO:0046872">
    <property type="term" value="F:metal ion binding"/>
    <property type="evidence" value="ECO:0007669"/>
    <property type="project" value="UniProtKB-KW"/>
</dbReference>
<keyword evidence="7 8" id="KW-0472">Membrane</keyword>
<comment type="caution">
    <text evidence="10">The sequence shown here is derived from an EMBL/GenBank/DDBJ whole genome shotgun (WGS) entry which is preliminary data.</text>
</comment>
<feature type="transmembrane region" description="Helical" evidence="8">
    <location>
        <begin position="12"/>
        <end position="33"/>
    </location>
</feature>
<keyword evidence="8" id="KW-0249">Electron transport</keyword>
<evidence type="ECO:0000256" key="5">
    <source>
        <dbReference type="ARBA" id="ARBA00022989"/>
    </source>
</evidence>
<protein>
    <recommendedName>
        <fullName evidence="8">Protein-methionine-sulfoxide reductase heme-binding subunit MsrQ</fullName>
    </recommendedName>
    <alternativeName>
        <fullName evidence="8">Flavocytochrome MsrQ</fullName>
    </alternativeName>
</protein>
<feature type="domain" description="Ferric oxidoreductase" evidence="9">
    <location>
        <begin position="49"/>
        <end position="162"/>
    </location>
</feature>
<feature type="transmembrane region" description="Helical" evidence="8">
    <location>
        <begin position="174"/>
        <end position="190"/>
    </location>
</feature>
<keyword evidence="8" id="KW-0479">Metal-binding</keyword>
<dbReference type="GO" id="GO:0020037">
    <property type="term" value="F:heme binding"/>
    <property type="evidence" value="ECO:0007669"/>
    <property type="project" value="UniProtKB-UniRule"/>
</dbReference>
<dbReference type="GO" id="GO:0016679">
    <property type="term" value="F:oxidoreductase activity, acting on diphenols and related substances as donors"/>
    <property type="evidence" value="ECO:0007669"/>
    <property type="project" value="TreeGrafter"/>
</dbReference>
<organism evidence="10 11">
    <name type="scientific">Aliiglaciecola lipolytica E3</name>
    <dbReference type="NCBI Taxonomy" id="1127673"/>
    <lineage>
        <taxon>Bacteria</taxon>
        <taxon>Pseudomonadati</taxon>
        <taxon>Pseudomonadota</taxon>
        <taxon>Gammaproteobacteria</taxon>
        <taxon>Alteromonadales</taxon>
        <taxon>Alteromonadaceae</taxon>
        <taxon>Aliiglaciecola</taxon>
    </lineage>
</organism>
<keyword evidence="6 8" id="KW-0408">Iron</keyword>
<evidence type="ECO:0000256" key="4">
    <source>
        <dbReference type="ARBA" id="ARBA00022692"/>
    </source>
</evidence>
<dbReference type="GO" id="GO:0010181">
    <property type="term" value="F:FMN binding"/>
    <property type="evidence" value="ECO:0007669"/>
    <property type="project" value="UniProtKB-UniRule"/>
</dbReference>
<dbReference type="STRING" id="1127673.GLIP_2208"/>